<dbReference type="InterPro" id="IPR032466">
    <property type="entry name" value="Metal_Hydrolase"/>
</dbReference>
<dbReference type="InterPro" id="IPR008257">
    <property type="entry name" value="Pept_M19"/>
</dbReference>
<evidence type="ECO:0000313" key="2">
    <source>
        <dbReference type="Proteomes" id="UP000070433"/>
    </source>
</evidence>
<reference evidence="1 2" key="1">
    <citation type="journal article" date="2014" name="Int. J. Syst. Evol. Microbiol.">
        <title>Ramlibacter solisilvae sp. nov., isolated from forest soil, and emended description of the genus Ramlibacter.</title>
        <authorList>
            <person name="Lee H.J."/>
            <person name="Lee S.H."/>
            <person name="Lee S.S."/>
            <person name="Lee J.S."/>
            <person name="Kim Y."/>
            <person name="Kim S.C."/>
            <person name="Jeon C.O."/>
        </authorList>
    </citation>
    <scope>NUCLEOTIDE SEQUENCE [LARGE SCALE GENOMIC DNA]</scope>
    <source>
        <strain evidence="1 2">5-10</strain>
    </source>
</reference>
<proteinExistence type="predicted"/>
<organism evidence="1 2">
    <name type="scientific">Ramlibacter tataouinensis</name>
    <dbReference type="NCBI Taxonomy" id="94132"/>
    <lineage>
        <taxon>Bacteria</taxon>
        <taxon>Pseudomonadati</taxon>
        <taxon>Pseudomonadota</taxon>
        <taxon>Betaproteobacteria</taxon>
        <taxon>Burkholderiales</taxon>
        <taxon>Comamonadaceae</taxon>
        <taxon>Ramlibacter</taxon>
    </lineage>
</organism>
<evidence type="ECO:0008006" key="3">
    <source>
        <dbReference type="Google" id="ProtNLM"/>
    </source>
</evidence>
<sequence length="235" mass="25472">MEGANAIANQISLIELYRELGVRWMSLVYNTNNLVGGGCQDEDTGLTPFGRQVVAEMERVGMLVCISHTGHRTACDVLNLATRPVIFSHSNCAALQAHPRNIPDAMIRACARTGGVVGLNGVGIFLGRNDSSSDAYARHVDHVVQIVGPEHACIALDYIFDMSELDELVSKKPHIFPSGMGYMSGMRFVAPEQLTEIVAVLQGWGYADEDLQKILGGNLARLIQEASNCSVRSVD</sequence>
<dbReference type="Pfam" id="PF01244">
    <property type="entry name" value="Peptidase_M19"/>
    <property type="match status" value="1"/>
</dbReference>
<accession>A0A127JZY8</accession>
<dbReference type="GO" id="GO:0006508">
    <property type="term" value="P:proteolysis"/>
    <property type="evidence" value="ECO:0007669"/>
    <property type="project" value="InterPro"/>
</dbReference>
<dbReference type="AlphaFoldDB" id="A0A127JZY8"/>
<dbReference type="EMBL" id="CP010951">
    <property type="protein sequence ID" value="AMO25433.1"/>
    <property type="molecule type" value="Genomic_DNA"/>
</dbReference>
<dbReference type="PANTHER" id="PTHR10443">
    <property type="entry name" value="MICROSOMAL DIPEPTIDASE"/>
    <property type="match status" value="1"/>
</dbReference>
<dbReference type="PROSITE" id="PS51365">
    <property type="entry name" value="RENAL_DIPEPTIDASE_2"/>
    <property type="match status" value="1"/>
</dbReference>
<dbReference type="Proteomes" id="UP000070433">
    <property type="component" value="Chromosome"/>
</dbReference>
<gene>
    <name evidence="1" type="ORF">UC35_13185</name>
</gene>
<dbReference type="Gene3D" id="3.20.20.140">
    <property type="entry name" value="Metal-dependent hydrolases"/>
    <property type="match status" value="1"/>
</dbReference>
<name>A0A127JZY8_9BURK</name>
<dbReference type="PANTHER" id="PTHR10443:SF12">
    <property type="entry name" value="DIPEPTIDASE"/>
    <property type="match status" value="1"/>
</dbReference>
<dbReference type="GO" id="GO:0070573">
    <property type="term" value="F:metallodipeptidase activity"/>
    <property type="evidence" value="ECO:0007669"/>
    <property type="project" value="InterPro"/>
</dbReference>
<evidence type="ECO:0000313" key="1">
    <source>
        <dbReference type="EMBL" id="AMO25433.1"/>
    </source>
</evidence>
<protein>
    <recommendedName>
        <fullName evidence="3">Membrane dipeptidase</fullName>
    </recommendedName>
</protein>
<dbReference type="SUPFAM" id="SSF51556">
    <property type="entry name" value="Metallo-dependent hydrolases"/>
    <property type="match status" value="1"/>
</dbReference>
<keyword evidence="2" id="KW-1185">Reference proteome</keyword>